<accession>A4CMZ8</accession>
<dbReference type="RefSeq" id="WP_015754361.1">
    <property type="nucleotide sequence ID" value="NC_013222.1"/>
</dbReference>
<keyword evidence="1" id="KW-0812">Transmembrane</keyword>
<dbReference type="OrthoDB" id="1495817at2"/>
<organism evidence="2 3">
    <name type="scientific">Robiginitalea biformata (strain ATCC BAA-864 / DSM 15991 / KCTC 12146 / HTCC2501)</name>
    <dbReference type="NCBI Taxonomy" id="313596"/>
    <lineage>
        <taxon>Bacteria</taxon>
        <taxon>Pseudomonadati</taxon>
        <taxon>Bacteroidota</taxon>
        <taxon>Flavobacteriia</taxon>
        <taxon>Flavobacteriales</taxon>
        <taxon>Flavobacteriaceae</taxon>
        <taxon>Robiginitalea</taxon>
    </lineage>
</organism>
<sequence>MTAEKQRIRKLFGEYPRYGLVLANSLLFFLYKGVSYALIGSYIPLLVFLGVLALWYYGLSASGLGARRVARFWAFVLILWASVRLLLAGVNQFMKPVPEGHVAAQLGLGGTLLSLAVLFCGIYLWKFRKSVFQ</sequence>
<dbReference type="AlphaFoldDB" id="A4CMZ8"/>
<feature type="transmembrane region" description="Helical" evidence="1">
    <location>
        <begin position="69"/>
        <end position="90"/>
    </location>
</feature>
<feature type="transmembrane region" description="Helical" evidence="1">
    <location>
        <begin position="37"/>
        <end position="57"/>
    </location>
</feature>
<dbReference type="Proteomes" id="UP000009049">
    <property type="component" value="Chromosome"/>
</dbReference>
<keyword evidence="1" id="KW-0472">Membrane</keyword>
<evidence type="ECO:0000313" key="3">
    <source>
        <dbReference type="Proteomes" id="UP000009049"/>
    </source>
</evidence>
<gene>
    <name evidence="2" type="ordered locus">RB2501_11957</name>
</gene>
<evidence type="ECO:0000313" key="2">
    <source>
        <dbReference type="EMBL" id="EAR15040.1"/>
    </source>
</evidence>
<feature type="transmembrane region" description="Helical" evidence="1">
    <location>
        <begin position="102"/>
        <end position="125"/>
    </location>
</feature>
<keyword evidence="1" id="KW-1133">Transmembrane helix</keyword>
<feature type="transmembrane region" description="Helical" evidence="1">
    <location>
        <begin position="15"/>
        <end position="31"/>
    </location>
</feature>
<proteinExistence type="predicted"/>
<dbReference type="KEGG" id="rbi:RB2501_11957"/>
<reference evidence="2 3" key="1">
    <citation type="journal article" date="2009" name="J. Bacteriol.">
        <title>Complete genome sequence of Robiginitalea biformata HTCC2501.</title>
        <authorList>
            <person name="Oh H.M."/>
            <person name="Giovannoni S.J."/>
            <person name="Lee K."/>
            <person name="Ferriera S."/>
            <person name="Johnson J."/>
            <person name="Cho J.C."/>
        </authorList>
    </citation>
    <scope>NUCLEOTIDE SEQUENCE [LARGE SCALE GENOMIC DNA]</scope>
    <source>
        <strain evidence="3">ATCC BAA-864 / HTCC2501 / KCTC 12146</strain>
    </source>
</reference>
<evidence type="ECO:0000256" key="1">
    <source>
        <dbReference type="SAM" id="Phobius"/>
    </source>
</evidence>
<keyword evidence="3" id="KW-1185">Reference proteome</keyword>
<protein>
    <submittedName>
        <fullName evidence="2">Uncharacterized protein</fullName>
    </submittedName>
</protein>
<dbReference type="EMBL" id="CP001712">
    <property type="protein sequence ID" value="EAR15040.1"/>
    <property type="molecule type" value="Genomic_DNA"/>
</dbReference>
<dbReference type="HOGENOM" id="CLU_1905140_0_0_10"/>
<dbReference type="STRING" id="313596.RB2501_11957"/>
<name>A4CMZ8_ROBBH</name>